<dbReference type="SUPFAM" id="SSF55729">
    <property type="entry name" value="Acyl-CoA N-acyltransferases (Nat)"/>
    <property type="match status" value="1"/>
</dbReference>
<keyword evidence="2" id="KW-0012">Acyltransferase</keyword>
<evidence type="ECO:0000313" key="4">
    <source>
        <dbReference type="EMBL" id="OAP86244.1"/>
    </source>
</evidence>
<dbReference type="InterPro" id="IPR016181">
    <property type="entry name" value="Acyl_CoA_acyltransferase"/>
</dbReference>
<reference evidence="4 5" key="1">
    <citation type="submission" date="2016-04" db="EMBL/GenBank/DDBJ databases">
        <title>Peptidophaga gingivicola gen. nov., sp. nov., isolated from human subgingival plaque.</title>
        <authorList>
            <person name="Beall C.J."/>
            <person name="Mokrzan E.M."/>
            <person name="Griffen A.L."/>
            <person name="Leys E.J."/>
        </authorList>
    </citation>
    <scope>NUCLEOTIDE SEQUENCE [LARGE SCALE GENOMIC DNA]</scope>
    <source>
        <strain evidence="4 5">BA112</strain>
    </source>
</reference>
<sequence>MSMPPANIELTPCTANDVDKLSAVSAATFIETFAEYYSAEDFDAFLRKAYAPGTLAEEIANPGSTFCFARVDGEIAGYAKINVGEAQSEDAMPDALEIERIYVLKRFKGRGLGRLMLERAFEDARARGAESVWLGVWEHNDAALGFYEHLGFEVFGSHAFHIGKTRDTDLLMRRKVGPRD</sequence>
<dbReference type="EMBL" id="LVZK01000001">
    <property type="protein sequence ID" value="OAP86244.1"/>
    <property type="molecule type" value="Genomic_DNA"/>
</dbReference>
<dbReference type="Pfam" id="PF00583">
    <property type="entry name" value="Acetyltransf_1"/>
    <property type="match status" value="1"/>
</dbReference>
<feature type="domain" description="N-acetyltransferase" evidence="3">
    <location>
        <begin position="8"/>
        <end position="177"/>
    </location>
</feature>
<dbReference type="RefSeq" id="WP_082903031.1">
    <property type="nucleotide sequence ID" value="NZ_LVZK01000001.1"/>
</dbReference>
<dbReference type="AlphaFoldDB" id="A0A179B5C2"/>
<evidence type="ECO:0000313" key="5">
    <source>
        <dbReference type="Proteomes" id="UP000078368"/>
    </source>
</evidence>
<dbReference type="Gene3D" id="3.40.630.30">
    <property type="match status" value="1"/>
</dbReference>
<dbReference type="PROSITE" id="PS51186">
    <property type="entry name" value="GNAT"/>
    <property type="match status" value="1"/>
</dbReference>
<comment type="caution">
    <text evidence="4">The sequence shown here is derived from an EMBL/GenBank/DDBJ whole genome shotgun (WGS) entry which is preliminary data.</text>
</comment>
<dbReference type="GO" id="GO:0016747">
    <property type="term" value="F:acyltransferase activity, transferring groups other than amino-acyl groups"/>
    <property type="evidence" value="ECO:0007669"/>
    <property type="project" value="InterPro"/>
</dbReference>
<dbReference type="InterPro" id="IPR050832">
    <property type="entry name" value="Bact_Acetyltransf"/>
</dbReference>
<evidence type="ECO:0000259" key="3">
    <source>
        <dbReference type="PROSITE" id="PS51186"/>
    </source>
</evidence>
<accession>A0A179B5C2</accession>
<dbReference type="CDD" id="cd04301">
    <property type="entry name" value="NAT_SF"/>
    <property type="match status" value="1"/>
</dbReference>
<dbReference type="InterPro" id="IPR000182">
    <property type="entry name" value="GNAT_dom"/>
</dbReference>
<dbReference type="PANTHER" id="PTHR43877:SF1">
    <property type="entry name" value="ACETYLTRANSFERASE"/>
    <property type="match status" value="1"/>
</dbReference>
<gene>
    <name evidence="4" type="ORF">A4H34_03485</name>
</gene>
<dbReference type="PANTHER" id="PTHR43877">
    <property type="entry name" value="AMINOALKYLPHOSPHONATE N-ACETYLTRANSFERASE-RELATED-RELATED"/>
    <property type="match status" value="1"/>
</dbReference>
<evidence type="ECO:0000256" key="2">
    <source>
        <dbReference type="ARBA" id="ARBA00023315"/>
    </source>
</evidence>
<keyword evidence="5" id="KW-1185">Reference proteome</keyword>
<organism evidence="4 5">
    <name type="scientific">Peptidiphaga gingivicola</name>
    <dbReference type="NCBI Taxonomy" id="2741497"/>
    <lineage>
        <taxon>Bacteria</taxon>
        <taxon>Bacillati</taxon>
        <taxon>Actinomycetota</taxon>
        <taxon>Actinomycetes</taxon>
        <taxon>Actinomycetales</taxon>
        <taxon>Actinomycetaceae</taxon>
        <taxon>Peptidiphaga</taxon>
    </lineage>
</organism>
<evidence type="ECO:0000256" key="1">
    <source>
        <dbReference type="ARBA" id="ARBA00022679"/>
    </source>
</evidence>
<proteinExistence type="predicted"/>
<protein>
    <recommendedName>
        <fullName evidence="3">N-acetyltransferase domain-containing protein</fullName>
    </recommendedName>
</protein>
<name>A0A179B5C2_9ACTO</name>
<keyword evidence="1" id="KW-0808">Transferase</keyword>
<dbReference type="Proteomes" id="UP000078368">
    <property type="component" value="Unassembled WGS sequence"/>
</dbReference>
<dbReference type="STRING" id="1823756.A4H34_03485"/>